<protein>
    <submittedName>
        <fullName evidence="2">Uncharacterized protein</fullName>
    </submittedName>
</protein>
<reference evidence="2" key="1">
    <citation type="journal article" date="2015" name="Nature">
        <title>Complex archaea that bridge the gap between prokaryotes and eukaryotes.</title>
        <authorList>
            <person name="Spang A."/>
            <person name="Saw J.H."/>
            <person name="Jorgensen S.L."/>
            <person name="Zaremba-Niedzwiedzka K."/>
            <person name="Martijn J."/>
            <person name="Lind A.E."/>
            <person name="van Eijk R."/>
            <person name="Schleper C."/>
            <person name="Guy L."/>
            <person name="Ettema T.J."/>
        </authorList>
    </citation>
    <scope>NUCLEOTIDE SEQUENCE</scope>
</reference>
<gene>
    <name evidence="2" type="ORF">LCGC14_2728190</name>
</gene>
<organism evidence="2">
    <name type="scientific">marine sediment metagenome</name>
    <dbReference type="NCBI Taxonomy" id="412755"/>
    <lineage>
        <taxon>unclassified sequences</taxon>
        <taxon>metagenomes</taxon>
        <taxon>ecological metagenomes</taxon>
    </lineage>
</organism>
<dbReference type="AlphaFoldDB" id="A0A0F8Z8A2"/>
<evidence type="ECO:0000256" key="1">
    <source>
        <dbReference type="SAM" id="Coils"/>
    </source>
</evidence>
<name>A0A0F8Z8A2_9ZZZZ</name>
<proteinExistence type="predicted"/>
<sequence>MSKKSKIQQEHETQRNNLVSNLAQTEQNIRILEGQLEQQQIRRYKLIGALEYHDQLFPPEENK</sequence>
<accession>A0A0F8Z8A2</accession>
<keyword evidence="1" id="KW-0175">Coiled coil</keyword>
<feature type="coiled-coil region" evidence="1">
    <location>
        <begin position="8"/>
        <end position="42"/>
    </location>
</feature>
<dbReference type="EMBL" id="LAZR01049317">
    <property type="protein sequence ID" value="KKK89928.1"/>
    <property type="molecule type" value="Genomic_DNA"/>
</dbReference>
<evidence type="ECO:0000313" key="2">
    <source>
        <dbReference type="EMBL" id="KKK89928.1"/>
    </source>
</evidence>
<comment type="caution">
    <text evidence="2">The sequence shown here is derived from an EMBL/GenBank/DDBJ whole genome shotgun (WGS) entry which is preliminary data.</text>
</comment>